<feature type="domain" description="Dihydroorotase catalytic" evidence="3">
    <location>
        <begin position="57"/>
        <end position="239"/>
    </location>
</feature>
<dbReference type="GO" id="GO:0006221">
    <property type="term" value="P:pyrimidine nucleotide biosynthetic process"/>
    <property type="evidence" value="ECO:0007669"/>
    <property type="project" value="UniProtKB-KW"/>
</dbReference>
<dbReference type="InterPro" id="IPR004722">
    <property type="entry name" value="DHOase"/>
</dbReference>
<dbReference type="GO" id="GO:0004038">
    <property type="term" value="F:allantoinase activity"/>
    <property type="evidence" value="ECO:0007669"/>
    <property type="project" value="TreeGrafter"/>
</dbReference>
<accession>U6B577</accession>
<evidence type="ECO:0000313" key="4">
    <source>
        <dbReference type="EMBL" id="AHA27748.1"/>
    </source>
</evidence>
<dbReference type="eggNOG" id="COG0044">
    <property type="taxonomic scope" value="Bacteria"/>
</dbReference>
<dbReference type="InterPro" id="IPR024403">
    <property type="entry name" value="DHOase_cat"/>
</dbReference>
<dbReference type="InterPro" id="IPR011059">
    <property type="entry name" value="Metal-dep_hydrolase_composite"/>
</dbReference>
<dbReference type="AlphaFoldDB" id="U6B577"/>
<evidence type="ECO:0000313" key="5">
    <source>
        <dbReference type="Proteomes" id="UP000017862"/>
    </source>
</evidence>
<dbReference type="InterPro" id="IPR006680">
    <property type="entry name" value="Amidohydro-rel"/>
</dbReference>
<dbReference type="RefSeq" id="WP_007557139.1">
    <property type="nucleotide sequence ID" value="NC_022793.1"/>
</dbReference>
<dbReference type="GO" id="GO:0004151">
    <property type="term" value="F:dihydroorotase activity"/>
    <property type="evidence" value="ECO:0007669"/>
    <property type="project" value="InterPro"/>
</dbReference>
<dbReference type="SUPFAM" id="SSF51338">
    <property type="entry name" value="Composite domain of metallo-dependent hydrolases"/>
    <property type="match status" value="1"/>
</dbReference>
<dbReference type="Gene3D" id="2.30.40.10">
    <property type="entry name" value="Urease, subunit C, domain 1"/>
    <property type="match status" value="1"/>
</dbReference>
<dbReference type="PATRIC" id="fig|1261131.3.peg.366"/>
<keyword evidence="5" id="KW-1185">Reference proteome</keyword>
<dbReference type="HOGENOM" id="CLU_015572_1_0_5"/>
<organism evidence="4 5">
    <name type="scientific">Candidatus Liberibacter americanus str. Sao Paulo</name>
    <dbReference type="NCBI Taxonomy" id="1261131"/>
    <lineage>
        <taxon>Bacteria</taxon>
        <taxon>Pseudomonadati</taxon>
        <taxon>Pseudomonadota</taxon>
        <taxon>Alphaproteobacteria</taxon>
        <taxon>Hyphomicrobiales</taxon>
        <taxon>Rhizobiaceae</taxon>
        <taxon>Liberibacter</taxon>
    </lineage>
</organism>
<proteinExistence type="predicted"/>
<sequence length="430" mass="47287">MTSFVLNNVHIIDPSRDLNEIGTIIVENGIIIASGSNAINQGHPESAKVRDCKHLIAIPGIIDARVNISGPPEKYSENIAAASKEAAAGGITSLIMMPFIYSFLDEYTFMKFAFKDIKQNSLINIYPTASLTCKMEGKKINELHLLKEQGANHFTHGPLSIYDTQLLYNSMKYAHMLNSIVALDIHDYFIGSNGTMNDGMIASWLGLPCIPDISETIPLARDLLIAQHVGGRYHASAVSIPKSVSILNQARENNVNATCGISINNIILNENDAEMYNTFRKVLPPLRSEKDRIDMIDALAKGNIDIIVSDHTPRQDDTKKLPFSEASFGSIGLKTMLSAALRLFHEKQISLNKLIKSMSTNPAQIFNIPGGTLKPGEKADITLIDLNHQWIAKLDNDISCYSNMAFENESFSGRVVATYVSGNLVYSLES</sequence>
<dbReference type="Pfam" id="PF01979">
    <property type="entry name" value="Amidohydro_1"/>
    <property type="match status" value="1"/>
</dbReference>
<evidence type="ECO:0000259" key="3">
    <source>
        <dbReference type="Pfam" id="PF12890"/>
    </source>
</evidence>
<dbReference type="KEGG" id="lar:lam_381"/>
<dbReference type="InterPro" id="IPR050138">
    <property type="entry name" value="DHOase/Allantoinase_Hydrolase"/>
</dbReference>
<dbReference type="Proteomes" id="UP000017862">
    <property type="component" value="Chromosome"/>
</dbReference>
<dbReference type="PANTHER" id="PTHR43668:SF2">
    <property type="entry name" value="ALLANTOINASE"/>
    <property type="match status" value="1"/>
</dbReference>
<dbReference type="Pfam" id="PF12890">
    <property type="entry name" value="DHOase"/>
    <property type="match status" value="1"/>
</dbReference>
<evidence type="ECO:0000256" key="1">
    <source>
        <dbReference type="ARBA" id="ARBA00022975"/>
    </source>
</evidence>
<dbReference type="Gene3D" id="3.20.20.140">
    <property type="entry name" value="Metal-dependent hydrolases"/>
    <property type="match status" value="1"/>
</dbReference>
<dbReference type="GO" id="GO:0005737">
    <property type="term" value="C:cytoplasm"/>
    <property type="evidence" value="ECO:0007669"/>
    <property type="project" value="TreeGrafter"/>
</dbReference>
<dbReference type="InterPro" id="IPR032466">
    <property type="entry name" value="Metal_Hydrolase"/>
</dbReference>
<protein>
    <submittedName>
        <fullName evidence="4">Dihydroorotase</fullName>
    </submittedName>
</protein>
<dbReference type="GO" id="GO:0046872">
    <property type="term" value="F:metal ion binding"/>
    <property type="evidence" value="ECO:0007669"/>
    <property type="project" value="InterPro"/>
</dbReference>
<reference evidence="4 5" key="1">
    <citation type="journal article" date="2014" name="Mol. Plant Microbe Interact.">
        <title>The complete genome sequence of Candidatus Liberibacter americanus, associated with citrus Huanglongbing.</title>
        <authorList>
            <person name="Wulff N.A."/>
            <person name="Zhang S."/>
            <person name="Setubal J.C."/>
            <person name="Almeida N.F."/>
            <person name="Martins E.C."/>
            <person name="Harakava R."/>
            <person name="Kumar D."/>
            <person name="Rangel L.T."/>
            <person name="Foissac X."/>
            <person name="Bove J."/>
            <person name="Gabriel D.W."/>
        </authorList>
    </citation>
    <scope>NUCLEOTIDE SEQUENCE [LARGE SCALE GENOMIC DNA]</scope>
    <source>
        <strain evidence="4 5">Sao Paulo</strain>
    </source>
</reference>
<dbReference type="SUPFAM" id="SSF51556">
    <property type="entry name" value="Metallo-dependent hydrolases"/>
    <property type="match status" value="1"/>
</dbReference>
<dbReference type="EMBL" id="CP006604">
    <property type="protein sequence ID" value="AHA27748.1"/>
    <property type="molecule type" value="Genomic_DNA"/>
</dbReference>
<feature type="domain" description="Amidohydrolase-related" evidence="2">
    <location>
        <begin position="271"/>
        <end position="425"/>
    </location>
</feature>
<dbReference type="STRING" id="1261131.lam_381"/>
<keyword evidence="1" id="KW-0665">Pyrimidine biosynthesis</keyword>
<dbReference type="PANTHER" id="PTHR43668">
    <property type="entry name" value="ALLANTOINASE"/>
    <property type="match status" value="1"/>
</dbReference>
<evidence type="ECO:0000259" key="2">
    <source>
        <dbReference type="Pfam" id="PF01979"/>
    </source>
</evidence>
<dbReference type="GO" id="GO:0006145">
    <property type="term" value="P:purine nucleobase catabolic process"/>
    <property type="evidence" value="ECO:0007669"/>
    <property type="project" value="TreeGrafter"/>
</dbReference>
<name>U6B577_9HYPH</name>
<dbReference type="CDD" id="cd01317">
    <property type="entry name" value="DHOase_IIa"/>
    <property type="match status" value="1"/>
</dbReference>
<gene>
    <name evidence="4" type="primary">pyrC</name>
    <name evidence="4" type="ORF">lam_381</name>
</gene>